<dbReference type="EMBL" id="JAAPAO010000242">
    <property type="protein sequence ID" value="KAF4666131.1"/>
    <property type="molecule type" value="Genomic_DNA"/>
</dbReference>
<dbReference type="GO" id="GO:0043130">
    <property type="term" value="F:ubiquitin binding"/>
    <property type="evidence" value="ECO:0007669"/>
    <property type="project" value="TreeGrafter"/>
</dbReference>
<keyword evidence="6" id="KW-1185">Reference proteome</keyword>
<evidence type="ECO:0000259" key="3">
    <source>
        <dbReference type="PROSITE" id="PS50033"/>
    </source>
</evidence>
<dbReference type="GO" id="GO:0005783">
    <property type="term" value="C:endoplasmic reticulum"/>
    <property type="evidence" value="ECO:0007669"/>
    <property type="project" value="TreeGrafter"/>
</dbReference>
<evidence type="ECO:0000313" key="5">
    <source>
        <dbReference type="EMBL" id="KAF4666131.1"/>
    </source>
</evidence>
<dbReference type="Gene3D" id="3.10.20.90">
    <property type="entry name" value="Phosphatidylinositol 3-kinase Catalytic Subunit, Chain A, domain 1"/>
    <property type="match status" value="1"/>
</dbReference>
<feature type="compositionally biased region" description="Basic and acidic residues" evidence="2">
    <location>
        <begin position="260"/>
        <end position="274"/>
    </location>
</feature>
<comment type="caution">
    <text evidence="5">The sequence shown here is derived from an EMBL/GenBank/DDBJ whole genome shotgun (WGS) entry which is preliminary data.</text>
</comment>
<dbReference type="PANTHER" id="PTHR23322:SF1">
    <property type="entry name" value="FAS-ASSOCIATED FACTOR 2"/>
    <property type="match status" value="1"/>
</dbReference>
<reference evidence="5 6" key="1">
    <citation type="submission" date="2020-04" db="EMBL/GenBank/DDBJ databases">
        <title>Perkinsus chesapeaki whole genome sequence.</title>
        <authorList>
            <person name="Bogema D.R."/>
        </authorList>
    </citation>
    <scope>NUCLEOTIDE SEQUENCE [LARGE SCALE GENOMIC DNA]</scope>
    <source>
        <strain evidence="5">ATCC PRA-425</strain>
    </source>
</reference>
<proteinExistence type="predicted"/>
<evidence type="ECO:0000313" key="6">
    <source>
        <dbReference type="Proteomes" id="UP000591131"/>
    </source>
</evidence>
<dbReference type="Proteomes" id="UP000591131">
    <property type="component" value="Unassembled WGS sequence"/>
</dbReference>
<feature type="region of interest" description="Disordered" evidence="2">
    <location>
        <begin position="1"/>
        <end position="23"/>
    </location>
</feature>
<accession>A0A7J6M4Z8</accession>
<dbReference type="SUPFAM" id="SSF54236">
    <property type="entry name" value="Ubiquitin-like"/>
    <property type="match status" value="1"/>
</dbReference>
<evidence type="ECO:0000256" key="2">
    <source>
        <dbReference type="SAM" id="MobiDB-lite"/>
    </source>
</evidence>
<dbReference type="PANTHER" id="PTHR23322">
    <property type="entry name" value="FAS-ASSOCIATED PROTEIN"/>
    <property type="match status" value="1"/>
</dbReference>
<organism evidence="5 6">
    <name type="scientific">Perkinsus chesapeaki</name>
    <name type="common">Clam parasite</name>
    <name type="synonym">Perkinsus andrewsi</name>
    <dbReference type="NCBI Taxonomy" id="330153"/>
    <lineage>
        <taxon>Eukaryota</taxon>
        <taxon>Sar</taxon>
        <taxon>Alveolata</taxon>
        <taxon>Perkinsozoa</taxon>
        <taxon>Perkinsea</taxon>
        <taxon>Perkinsida</taxon>
        <taxon>Perkinsidae</taxon>
        <taxon>Perkinsus</taxon>
    </lineage>
</organism>
<dbReference type="Pfam" id="PF00789">
    <property type="entry name" value="UBX"/>
    <property type="match status" value="1"/>
</dbReference>
<dbReference type="PROSITE" id="PS50033">
    <property type="entry name" value="UBX"/>
    <property type="match status" value="1"/>
</dbReference>
<protein>
    <submittedName>
        <fullName evidence="5">Pre-rRNA processing and 40S ribosomal subunit assembly</fullName>
    </submittedName>
</protein>
<dbReference type="GO" id="GO:0036503">
    <property type="term" value="P:ERAD pathway"/>
    <property type="evidence" value="ECO:0007669"/>
    <property type="project" value="TreeGrafter"/>
</dbReference>
<feature type="compositionally biased region" description="Polar residues" evidence="2">
    <location>
        <begin position="216"/>
        <end position="227"/>
    </location>
</feature>
<feature type="domain" description="ELM2" evidence="4">
    <location>
        <begin position="1"/>
        <end position="70"/>
    </location>
</feature>
<feature type="region of interest" description="Disordered" evidence="2">
    <location>
        <begin position="136"/>
        <end position="274"/>
    </location>
</feature>
<feature type="compositionally biased region" description="Polar residues" evidence="2">
    <location>
        <begin position="165"/>
        <end position="179"/>
    </location>
</feature>
<dbReference type="InterPro" id="IPR000949">
    <property type="entry name" value="ELM2_dom"/>
</dbReference>
<dbReference type="CDD" id="cd01767">
    <property type="entry name" value="UBX"/>
    <property type="match status" value="1"/>
</dbReference>
<feature type="compositionally biased region" description="Basic and acidic residues" evidence="2">
    <location>
        <begin position="228"/>
        <end position="251"/>
    </location>
</feature>
<feature type="domain" description="UBX" evidence="3">
    <location>
        <begin position="304"/>
        <end position="396"/>
    </location>
</feature>
<sequence length="403" mass="45377">MSSSSIRSLSGGDEQIVPTTEEIEQRDEKLVQFLSMAGPESEIDPEVAMEILAANDWDVAKAWEALRGPDEPMLPASPERLPGVDPEAQRRAWEEQMSLDYVRRMQAQEYGAIPMQTSPMADNSGDGERLIASPMEALAQRHQWTSPLQQQEDEALRQAIENSKKTANASGDASGSTSEAAGGVSDDSVEHIDDAIMQSQEAAYNRARSSDFLSGPSPSAVSASQMSEAERVERETQQLRAMVDRETREVQDQEYQQSLEMDRKREEEKRKREEEISDAAAKYVILKSAMKRKRSSLPAEPDRGAKGRVEIAARLFNGKRVQRAFLDSEPVSDIYDWMDSELFNDYDKSVSDDDAQDFTEADLRYQLVSRMPRRVFDNRQITLKEAGIENQMVLAAERIRQDD</sequence>
<dbReference type="PROSITE" id="PS51156">
    <property type="entry name" value="ELM2"/>
    <property type="match status" value="1"/>
</dbReference>
<dbReference type="InterPro" id="IPR029071">
    <property type="entry name" value="Ubiquitin-like_domsf"/>
</dbReference>
<evidence type="ECO:0000259" key="4">
    <source>
        <dbReference type="PROSITE" id="PS51156"/>
    </source>
</evidence>
<dbReference type="AlphaFoldDB" id="A0A7J6M4Z8"/>
<dbReference type="InterPro" id="IPR050730">
    <property type="entry name" value="UBX_domain-protein"/>
</dbReference>
<name>A0A7J6M4Z8_PERCH</name>
<dbReference type="OrthoDB" id="270602at2759"/>
<feature type="compositionally biased region" description="Low complexity" evidence="2">
    <location>
        <begin position="1"/>
        <end position="10"/>
    </location>
</feature>
<keyword evidence="1" id="KW-0539">Nucleus</keyword>
<evidence type="ECO:0000256" key="1">
    <source>
        <dbReference type="ARBA" id="ARBA00023242"/>
    </source>
</evidence>
<dbReference type="InterPro" id="IPR001012">
    <property type="entry name" value="UBX_dom"/>
</dbReference>
<gene>
    <name evidence="5" type="primary">FAF1</name>
    <name evidence="5" type="ORF">FOL47_004244</name>
</gene>
<feature type="region of interest" description="Disordered" evidence="2">
    <location>
        <begin position="70"/>
        <end position="89"/>
    </location>
</feature>